<dbReference type="RefSeq" id="WP_217645061.1">
    <property type="nucleotide sequence ID" value="NZ_FOTS01000012.1"/>
</dbReference>
<keyword evidence="15" id="KW-1185">Reference proteome</keyword>
<feature type="signal peptide" evidence="11">
    <location>
        <begin position="1"/>
        <end position="27"/>
    </location>
</feature>
<evidence type="ECO:0000259" key="12">
    <source>
        <dbReference type="Pfam" id="PF00593"/>
    </source>
</evidence>
<dbReference type="PROSITE" id="PS01156">
    <property type="entry name" value="TONB_DEPENDENT_REC_2"/>
    <property type="match status" value="1"/>
</dbReference>
<dbReference type="GO" id="GO:0015344">
    <property type="term" value="F:siderophore uptake transmembrane transporter activity"/>
    <property type="evidence" value="ECO:0007669"/>
    <property type="project" value="TreeGrafter"/>
</dbReference>
<dbReference type="Pfam" id="PF07715">
    <property type="entry name" value="Plug"/>
    <property type="match status" value="1"/>
</dbReference>
<dbReference type="InterPro" id="IPR037066">
    <property type="entry name" value="Plug_dom_sf"/>
</dbReference>
<sequence length="707" mass="80488">MKKKMTCAVLSTAIVIGMGGSVSPAYAETTIELQDLYVNPDYVEIERLRDTKQIIVITKEDIQNKGYKGVSDILKDIPSISVGATGMGDIDIRGQGSDQSVRNIQVLLDGAPITTFVNHPLSTNYDVVPVEQIEKIEIIPGGGSVLYGSGASGGIINITTNLRSMNKPNKTISTEWNSDGYRANFNYGEKINNKITTEIGYFKQDRDLYFKDTYKKSEYFSAGVQYDAGQGQRLTFRMSHLEEEGQYIANIQPAKVAKAGRDYVPDYETYTVGLDADGHKITETRRPYLFADRRMDSYNIGYQKELSTTWKFSSDLFYNTGYFMNSKYEDKKMDHETKGVKLKFDHSYGKKNNILIGLDLYEQDAEIGYNDYKLVSSAQKTYKIVPLSFNYNKKTNAVYLLNNMSRGKYTFTQGIRREKIDWSFDKVGNNINGAGTSERWNTAKELSLAYHYNDTGRIYARYERGYTTPDGIQITDEIRVNGSKRYVGTSAKDEIFDLYEIGLRDKVGISTVNLTLFNSNTDNQMNRIYLFDNNGSLTMQTLNMLKTRRKGLELSLRQNFGKLTLQQGYAYLHGESDYTNFGRKFLEENSGSIIDWTKSGLKKVPKHKGILKADYSFNDKFTVGIKYTYFGKYNNFLEDADKADGGVMQPHSLVDLDMKYKLNKEIELYSGVTNLTNRRHYEYVGDSFGTIIPGSERTYYFGMKYAF</sequence>
<gene>
    <name evidence="14" type="ORF">SAMN04490355_10124</name>
</gene>
<evidence type="ECO:0000256" key="2">
    <source>
        <dbReference type="ARBA" id="ARBA00022448"/>
    </source>
</evidence>
<evidence type="ECO:0000256" key="5">
    <source>
        <dbReference type="ARBA" id="ARBA00022729"/>
    </source>
</evidence>
<dbReference type="CDD" id="cd01347">
    <property type="entry name" value="ligand_gated_channel"/>
    <property type="match status" value="1"/>
</dbReference>
<comment type="subcellular location">
    <subcellularLocation>
        <location evidence="1 9">Cell outer membrane</location>
        <topology evidence="1 9">Multi-pass membrane protein</topology>
    </subcellularLocation>
</comment>
<evidence type="ECO:0000256" key="3">
    <source>
        <dbReference type="ARBA" id="ARBA00022452"/>
    </source>
</evidence>
<organism evidence="14 15">
    <name type="scientific">Pelosinus propionicus DSM 13327</name>
    <dbReference type="NCBI Taxonomy" id="1123291"/>
    <lineage>
        <taxon>Bacteria</taxon>
        <taxon>Bacillati</taxon>
        <taxon>Bacillota</taxon>
        <taxon>Negativicutes</taxon>
        <taxon>Selenomonadales</taxon>
        <taxon>Sporomusaceae</taxon>
        <taxon>Pelosinus</taxon>
    </lineage>
</organism>
<evidence type="ECO:0000256" key="9">
    <source>
        <dbReference type="PROSITE-ProRule" id="PRU01360"/>
    </source>
</evidence>
<keyword evidence="3 9" id="KW-1134">Transmembrane beta strand</keyword>
<proteinExistence type="inferred from homology"/>
<evidence type="ECO:0000256" key="10">
    <source>
        <dbReference type="RuleBase" id="RU003357"/>
    </source>
</evidence>
<reference evidence="15" key="1">
    <citation type="submission" date="2016-10" db="EMBL/GenBank/DDBJ databases">
        <authorList>
            <person name="Varghese N."/>
            <person name="Submissions S."/>
        </authorList>
    </citation>
    <scope>NUCLEOTIDE SEQUENCE [LARGE SCALE GENOMIC DNA]</scope>
    <source>
        <strain evidence="15">DSM 13327</strain>
    </source>
</reference>
<feature type="chain" id="PRO_5011693507" evidence="11">
    <location>
        <begin position="28"/>
        <end position="707"/>
    </location>
</feature>
<evidence type="ECO:0000259" key="13">
    <source>
        <dbReference type="Pfam" id="PF07715"/>
    </source>
</evidence>
<keyword evidence="2 9" id="KW-0813">Transport</keyword>
<dbReference type="Pfam" id="PF00593">
    <property type="entry name" value="TonB_dep_Rec_b-barrel"/>
    <property type="match status" value="1"/>
</dbReference>
<dbReference type="AlphaFoldDB" id="A0A1I4JDL4"/>
<evidence type="ECO:0000313" key="15">
    <source>
        <dbReference type="Proteomes" id="UP000199520"/>
    </source>
</evidence>
<comment type="similarity">
    <text evidence="9 10">Belongs to the TonB-dependent receptor family.</text>
</comment>
<dbReference type="SUPFAM" id="SSF56935">
    <property type="entry name" value="Porins"/>
    <property type="match status" value="1"/>
</dbReference>
<keyword evidence="5 11" id="KW-0732">Signal</keyword>
<protein>
    <submittedName>
        <fullName evidence="14">Iron complex outermembrane recepter protein</fullName>
    </submittedName>
</protein>
<name>A0A1I4JDL4_9FIRM</name>
<keyword evidence="7 9" id="KW-0472">Membrane</keyword>
<feature type="domain" description="TonB-dependent receptor-like beta-barrel" evidence="12">
    <location>
        <begin position="260"/>
        <end position="675"/>
    </location>
</feature>
<keyword evidence="4 9" id="KW-0812">Transmembrane</keyword>
<dbReference type="InterPro" id="IPR000531">
    <property type="entry name" value="Beta-barrel_TonB"/>
</dbReference>
<dbReference type="InterPro" id="IPR012910">
    <property type="entry name" value="Plug_dom"/>
</dbReference>
<evidence type="ECO:0000256" key="6">
    <source>
        <dbReference type="ARBA" id="ARBA00023077"/>
    </source>
</evidence>
<evidence type="ECO:0000256" key="4">
    <source>
        <dbReference type="ARBA" id="ARBA00022692"/>
    </source>
</evidence>
<accession>A0A1I4JDL4</accession>
<dbReference type="InterPro" id="IPR010917">
    <property type="entry name" value="TonB_rcpt_CS"/>
</dbReference>
<evidence type="ECO:0000313" key="14">
    <source>
        <dbReference type="EMBL" id="SFL64662.1"/>
    </source>
</evidence>
<keyword evidence="8 9" id="KW-0998">Cell outer membrane</keyword>
<dbReference type="Gene3D" id="2.170.130.10">
    <property type="entry name" value="TonB-dependent receptor, plug domain"/>
    <property type="match status" value="1"/>
</dbReference>
<dbReference type="InterPro" id="IPR039426">
    <property type="entry name" value="TonB-dep_rcpt-like"/>
</dbReference>
<evidence type="ECO:0000256" key="7">
    <source>
        <dbReference type="ARBA" id="ARBA00023136"/>
    </source>
</evidence>
<dbReference type="STRING" id="1123291.SAMN04490355_10124"/>
<feature type="domain" description="TonB-dependent receptor plug" evidence="13">
    <location>
        <begin position="50"/>
        <end position="155"/>
    </location>
</feature>
<evidence type="ECO:0000256" key="8">
    <source>
        <dbReference type="ARBA" id="ARBA00023237"/>
    </source>
</evidence>
<dbReference type="InterPro" id="IPR036942">
    <property type="entry name" value="Beta-barrel_TonB_sf"/>
</dbReference>
<dbReference type="EMBL" id="FOTS01000012">
    <property type="protein sequence ID" value="SFL64662.1"/>
    <property type="molecule type" value="Genomic_DNA"/>
</dbReference>
<evidence type="ECO:0000256" key="1">
    <source>
        <dbReference type="ARBA" id="ARBA00004571"/>
    </source>
</evidence>
<evidence type="ECO:0000256" key="11">
    <source>
        <dbReference type="SAM" id="SignalP"/>
    </source>
</evidence>
<keyword evidence="6 10" id="KW-0798">TonB box</keyword>
<dbReference type="Proteomes" id="UP000199520">
    <property type="component" value="Unassembled WGS sequence"/>
</dbReference>
<dbReference type="PANTHER" id="PTHR30069">
    <property type="entry name" value="TONB-DEPENDENT OUTER MEMBRANE RECEPTOR"/>
    <property type="match status" value="1"/>
</dbReference>
<dbReference type="Gene3D" id="2.40.170.20">
    <property type="entry name" value="TonB-dependent receptor, beta-barrel domain"/>
    <property type="match status" value="1"/>
</dbReference>
<dbReference type="PANTHER" id="PTHR30069:SF27">
    <property type="entry name" value="BLL4766 PROTEIN"/>
    <property type="match status" value="1"/>
</dbReference>
<dbReference type="GO" id="GO:0009279">
    <property type="term" value="C:cell outer membrane"/>
    <property type="evidence" value="ECO:0007669"/>
    <property type="project" value="UniProtKB-SubCell"/>
</dbReference>
<dbReference type="PROSITE" id="PS52016">
    <property type="entry name" value="TONB_DEPENDENT_REC_3"/>
    <property type="match status" value="1"/>
</dbReference>
<dbReference type="GO" id="GO:0044718">
    <property type="term" value="P:siderophore transmembrane transport"/>
    <property type="evidence" value="ECO:0007669"/>
    <property type="project" value="TreeGrafter"/>
</dbReference>